<evidence type="ECO:0000313" key="2">
    <source>
        <dbReference type="EMBL" id="WMV29718.1"/>
    </source>
</evidence>
<dbReference type="PANTHER" id="PTHR34072:SF52">
    <property type="entry name" value="RIBONUCLEASE H"/>
    <property type="match status" value="1"/>
</dbReference>
<gene>
    <name evidence="2" type="ORF">MTR67_023103</name>
</gene>
<dbReference type="AlphaFoldDB" id="A0AAF0QWI1"/>
<keyword evidence="3" id="KW-1185">Reference proteome</keyword>
<sequence length="111" mass="12810">MKLVRKSFWELKTRLTTAPVFTLLDGTKGFVIYCDASRVELCCVLMQNCKVMAYASTQLKIKEKNYPTHDRELAMKLNLKQRRWLELLTDFGINILCHPSKANVVDDALSK</sequence>
<dbReference type="InterPro" id="IPR041577">
    <property type="entry name" value="RT_RNaseH_2"/>
</dbReference>
<name>A0AAF0QWI1_SOLVR</name>
<evidence type="ECO:0000313" key="3">
    <source>
        <dbReference type="Proteomes" id="UP001234989"/>
    </source>
</evidence>
<reference evidence="2" key="1">
    <citation type="submission" date="2023-08" db="EMBL/GenBank/DDBJ databases">
        <title>A de novo genome assembly of Solanum verrucosum Schlechtendal, a Mexican diploid species geographically isolated from the other diploid A-genome species in potato relatives.</title>
        <authorList>
            <person name="Hosaka K."/>
        </authorList>
    </citation>
    <scope>NUCLEOTIDE SEQUENCE</scope>
    <source>
        <tissue evidence="2">Young leaves</tissue>
    </source>
</reference>
<accession>A0AAF0QWI1</accession>
<dbReference type="InterPro" id="IPR043502">
    <property type="entry name" value="DNA/RNA_pol_sf"/>
</dbReference>
<dbReference type="SUPFAM" id="SSF56672">
    <property type="entry name" value="DNA/RNA polymerases"/>
    <property type="match status" value="1"/>
</dbReference>
<organism evidence="2 3">
    <name type="scientific">Solanum verrucosum</name>
    <dbReference type="NCBI Taxonomy" id="315347"/>
    <lineage>
        <taxon>Eukaryota</taxon>
        <taxon>Viridiplantae</taxon>
        <taxon>Streptophyta</taxon>
        <taxon>Embryophyta</taxon>
        <taxon>Tracheophyta</taxon>
        <taxon>Spermatophyta</taxon>
        <taxon>Magnoliopsida</taxon>
        <taxon>eudicotyledons</taxon>
        <taxon>Gunneridae</taxon>
        <taxon>Pentapetalae</taxon>
        <taxon>asterids</taxon>
        <taxon>lamiids</taxon>
        <taxon>Solanales</taxon>
        <taxon>Solanaceae</taxon>
        <taxon>Solanoideae</taxon>
        <taxon>Solaneae</taxon>
        <taxon>Solanum</taxon>
    </lineage>
</organism>
<feature type="domain" description="Reverse transcriptase/retrotransposon-derived protein RNase H-like" evidence="1">
    <location>
        <begin position="5"/>
        <end position="81"/>
    </location>
</feature>
<dbReference type="EMBL" id="CP133616">
    <property type="protein sequence ID" value="WMV29718.1"/>
    <property type="molecule type" value="Genomic_DNA"/>
</dbReference>
<dbReference type="PANTHER" id="PTHR34072">
    <property type="entry name" value="ENZYMATIC POLYPROTEIN-RELATED"/>
    <property type="match status" value="1"/>
</dbReference>
<dbReference type="Pfam" id="PF17919">
    <property type="entry name" value="RT_RNaseH_2"/>
    <property type="match status" value="1"/>
</dbReference>
<feature type="non-terminal residue" evidence="2">
    <location>
        <position position="111"/>
    </location>
</feature>
<dbReference type="Proteomes" id="UP001234989">
    <property type="component" value="Chromosome 5"/>
</dbReference>
<proteinExistence type="predicted"/>
<protein>
    <recommendedName>
        <fullName evidence="1">Reverse transcriptase/retrotransposon-derived protein RNase H-like domain-containing protein</fullName>
    </recommendedName>
</protein>
<evidence type="ECO:0000259" key="1">
    <source>
        <dbReference type="Pfam" id="PF17919"/>
    </source>
</evidence>